<feature type="domain" description="PID" evidence="1">
    <location>
        <begin position="43"/>
        <end position="105"/>
    </location>
</feature>
<keyword evidence="3" id="KW-1185">Reference proteome</keyword>
<dbReference type="EMBL" id="CAJDYZ010012268">
    <property type="protein sequence ID" value="CAD1480594.1"/>
    <property type="molecule type" value="Genomic_DNA"/>
</dbReference>
<reference evidence="2" key="1">
    <citation type="submission" date="2020-07" db="EMBL/GenBank/DDBJ databases">
        <authorList>
            <person name="Nazaruddin N."/>
        </authorList>
    </citation>
    <scope>NUCLEOTIDE SEQUENCE</scope>
</reference>
<accession>A0A6V7HJ97</accession>
<protein>
    <recommendedName>
        <fullName evidence="1">PID domain-containing protein</fullName>
    </recommendedName>
</protein>
<dbReference type="SUPFAM" id="SSF50729">
    <property type="entry name" value="PH domain-like"/>
    <property type="match status" value="1"/>
</dbReference>
<evidence type="ECO:0000313" key="3">
    <source>
        <dbReference type="Proteomes" id="UP000752696"/>
    </source>
</evidence>
<organism evidence="2 3">
    <name type="scientific">Heterotrigona itama</name>
    <dbReference type="NCBI Taxonomy" id="395501"/>
    <lineage>
        <taxon>Eukaryota</taxon>
        <taxon>Metazoa</taxon>
        <taxon>Ecdysozoa</taxon>
        <taxon>Arthropoda</taxon>
        <taxon>Hexapoda</taxon>
        <taxon>Insecta</taxon>
        <taxon>Pterygota</taxon>
        <taxon>Neoptera</taxon>
        <taxon>Endopterygota</taxon>
        <taxon>Hymenoptera</taxon>
        <taxon>Apocrita</taxon>
        <taxon>Aculeata</taxon>
        <taxon>Apoidea</taxon>
        <taxon>Anthophila</taxon>
        <taxon>Apidae</taxon>
        <taxon>Heterotrigona</taxon>
    </lineage>
</organism>
<gene>
    <name evidence="2" type="ORF">MHI_LOCUS949662</name>
</gene>
<dbReference type="Gene3D" id="2.30.29.30">
    <property type="entry name" value="Pleckstrin-homology domain (PH domain)/Phosphotyrosine-binding domain (PTB)"/>
    <property type="match status" value="1"/>
</dbReference>
<dbReference type="InterPro" id="IPR011993">
    <property type="entry name" value="PH-like_dom_sf"/>
</dbReference>
<dbReference type="GO" id="GO:0050998">
    <property type="term" value="F:nitric-oxide synthase binding"/>
    <property type="evidence" value="ECO:0007669"/>
    <property type="project" value="TreeGrafter"/>
</dbReference>
<evidence type="ECO:0000313" key="2">
    <source>
        <dbReference type="EMBL" id="CAD1480594.1"/>
    </source>
</evidence>
<feature type="non-terminal residue" evidence="2">
    <location>
        <position position="1"/>
    </location>
</feature>
<comment type="caution">
    <text evidence="2">The sequence shown here is derived from an EMBL/GenBank/DDBJ whole genome shotgun (WGS) entry which is preliminary data.</text>
</comment>
<dbReference type="InterPro" id="IPR006020">
    <property type="entry name" value="PTB/PI_dom"/>
</dbReference>
<proteinExistence type="predicted"/>
<dbReference type="OrthoDB" id="10030336at2759"/>
<dbReference type="Pfam" id="PF00640">
    <property type="entry name" value="PID"/>
    <property type="match status" value="1"/>
</dbReference>
<name>A0A6V7HJ97_9HYME</name>
<sequence>MPSKKQYNLVHNDEYDTRIPLHSEEAFHRGIVFHAKYEFKAKGIKKKKVTLEVSVDGLKVTLRKKKVIAVIFYVSHDSHDLKIFSYIARDGSSNTFKCNVFKSSKK</sequence>
<dbReference type="PANTHER" id="PTHR11232:SF17">
    <property type="entry name" value="CAPON-LIKE PROTEIN"/>
    <property type="match status" value="1"/>
</dbReference>
<dbReference type="Proteomes" id="UP000752696">
    <property type="component" value="Unassembled WGS sequence"/>
</dbReference>
<dbReference type="InterPro" id="IPR051133">
    <property type="entry name" value="Adapter_Engulfment-Domain"/>
</dbReference>
<evidence type="ECO:0000259" key="1">
    <source>
        <dbReference type="Pfam" id="PF00640"/>
    </source>
</evidence>
<dbReference type="PANTHER" id="PTHR11232">
    <property type="entry name" value="PHOSPHOTYROSINE INTERACTION DOMAIN-CONTAINING FAMILY MEMBER"/>
    <property type="match status" value="1"/>
</dbReference>
<dbReference type="AlphaFoldDB" id="A0A6V7HJ97"/>